<comment type="caution">
    <text evidence="1">The sequence shown here is derived from an EMBL/GenBank/DDBJ whole genome shotgun (WGS) entry which is preliminary data.</text>
</comment>
<keyword evidence="2" id="KW-1185">Reference proteome</keyword>
<evidence type="ECO:0000313" key="1">
    <source>
        <dbReference type="EMBL" id="KAB5577329.1"/>
    </source>
</evidence>
<organism evidence="1 2">
    <name type="scientific">Pangasianodon hypophthalmus</name>
    <name type="common">Striped catfish</name>
    <name type="synonym">Helicophagus hypophthalmus</name>
    <dbReference type="NCBI Taxonomy" id="310915"/>
    <lineage>
        <taxon>Eukaryota</taxon>
        <taxon>Metazoa</taxon>
        <taxon>Chordata</taxon>
        <taxon>Craniata</taxon>
        <taxon>Vertebrata</taxon>
        <taxon>Euteleostomi</taxon>
        <taxon>Actinopterygii</taxon>
        <taxon>Neopterygii</taxon>
        <taxon>Teleostei</taxon>
        <taxon>Ostariophysi</taxon>
        <taxon>Siluriformes</taxon>
        <taxon>Pangasiidae</taxon>
        <taxon>Pangasianodon</taxon>
    </lineage>
</organism>
<sequence length="69" mass="7685">MRPLSLPCVCIPRLWLATRKEEVELSCGSTHCGNSAFYYSKENKRHLMEPVSVASCPFLMTSLGCSCQS</sequence>
<reference evidence="1 2" key="1">
    <citation type="submission" date="2019-06" db="EMBL/GenBank/DDBJ databases">
        <title>A chromosome-scale genome assembly of the striped catfish, Pangasianodon hypophthalmus.</title>
        <authorList>
            <person name="Wen M."/>
            <person name="Zahm M."/>
            <person name="Roques C."/>
            <person name="Cabau C."/>
            <person name="Klopp C."/>
            <person name="Donnadieu C."/>
            <person name="Jouanno E."/>
            <person name="Avarre J.-C."/>
            <person name="Campet M."/>
            <person name="Ha T.T.T."/>
            <person name="Dugue R."/>
            <person name="Lampietro C."/>
            <person name="Louis A."/>
            <person name="Herpin A."/>
            <person name="Echchiki A."/>
            <person name="Berthelot C."/>
            <person name="Parey E."/>
            <person name="Roest-Crollius H."/>
            <person name="Braasch I."/>
            <person name="Postlethwait J."/>
            <person name="Bobe J."/>
            <person name="Montfort J."/>
            <person name="Bouchez O."/>
            <person name="Begum T."/>
            <person name="Schartl M."/>
            <person name="Guiguen Y."/>
        </authorList>
    </citation>
    <scope>NUCLEOTIDE SEQUENCE [LARGE SCALE GENOMIC DNA]</scope>
    <source>
        <strain evidence="1 2">Indonesia</strain>
        <tissue evidence="1">Blood</tissue>
    </source>
</reference>
<protein>
    <submittedName>
        <fullName evidence="1">Uncharacterized protein</fullName>
    </submittedName>
</protein>
<dbReference type="AlphaFoldDB" id="A0A5N5PCL6"/>
<evidence type="ECO:0000313" key="2">
    <source>
        <dbReference type="Proteomes" id="UP000327468"/>
    </source>
</evidence>
<dbReference type="Proteomes" id="UP000327468">
    <property type="component" value="Chromosome 5"/>
</dbReference>
<accession>A0A5N5PCL6</accession>
<proteinExistence type="predicted"/>
<gene>
    <name evidence="1" type="ORF">PHYPO_G00208600</name>
</gene>
<dbReference type="EMBL" id="VFJC01000006">
    <property type="protein sequence ID" value="KAB5577329.1"/>
    <property type="molecule type" value="Genomic_DNA"/>
</dbReference>
<name>A0A5N5PCL6_PANHP</name>